<dbReference type="AlphaFoldDB" id="A0A4R5W1I1"/>
<dbReference type="InterPro" id="IPR007055">
    <property type="entry name" value="BON_dom"/>
</dbReference>
<dbReference type="RefSeq" id="WP_133328209.1">
    <property type="nucleotide sequence ID" value="NZ_SMYL01000004.1"/>
</dbReference>
<evidence type="ECO:0000313" key="3">
    <source>
        <dbReference type="Proteomes" id="UP000294829"/>
    </source>
</evidence>
<comment type="caution">
    <text evidence="2">The sequence shown here is derived from an EMBL/GenBank/DDBJ whole genome shotgun (WGS) entry which is preliminary data.</text>
</comment>
<name>A0A4R5W1I1_9BURK</name>
<feature type="domain" description="BON" evidence="1">
    <location>
        <begin position="3"/>
        <end position="71"/>
    </location>
</feature>
<dbReference type="OrthoDB" id="870892at2"/>
<evidence type="ECO:0000313" key="2">
    <source>
        <dbReference type="EMBL" id="TDK66026.1"/>
    </source>
</evidence>
<reference evidence="2 3" key="1">
    <citation type="submission" date="2019-03" db="EMBL/GenBank/DDBJ databases">
        <title>Sapientia aquatica gen. nov., sp. nov., isolated from a crater lake.</title>
        <authorList>
            <person name="Felfoldi T."/>
            <person name="Szabo A."/>
            <person name="Toth E."/>
            <person name="Schumann P."/>
            <person name="Keki Z."/>
            <person name="Marialigeti K."/>
            <person name="Mathe I."/>
        </authorList>
    </citation>
    <scope>NUCLEOTIDE SEQUENCE [LARGE SCALE GENOMIC DNA]</scope>
    <source>
        <strain evidence="2 3">SA-152</strain>
    </source>
</reference>
<dbReference type="PROSITE" id="PS50914">
    <property type="entry name" value="BON"/>
    <property type="match status" value="1"/>
</dbReference>
<proteinExistence type="predicted"/>
<accession>A0A4R5W1I1</accession>
<keyword evidence="3" id="KW-1185">Reference proteome</keyword>
<dbReference type="Gene3D" id="3.30.1340.30">
    <property type="match status" value="1"/>
</dbReference>
<evidence type="ECO:0000259" key="1">
    <source>
        <dbReference type="PROSITE" id="PS50914"/>
    </source>
</evidence>
<sequence>MKTDPQIQQDVIAALKADALLAGSDIEVAVKDGVVTLTGIVSSELITTMAQAAAINIADVKRVEQSIQIETASELRDEQDVSAFRRSSPIDF</sequence>
<gene>
    <name evidence="2" type="ORF">E2I14_10565</name>
</gene>
<organism evidence="2 3">
    <name type="scientific">Sapientia aquatica</name>
    <dbReference type="NCBI Taxonomy" id="1549640"/>
    <lineage>
        <taxon>Bacteria</taxon>
        <taxon>Pseudomonadati</taxon>
        <taxon>Pseudomonadota</taxon>
        <taxon>Betaproteobacteria</taxon>
        <taxon>Burkholderiales</taxon>
        <taxon>Oxalobacteraceae</taxon>
        <taxon>Sapientia</taxon>
    </lineage>
</organism>
<dbReference type="Pfam" id="PF04972">
    <property type="entry name" value="BON"/>
    <property type="match status" value="1"/>
</dbReference>
<dbReference type="EMBL" id="SMYL01000004">
    <property type="protein sequence ID" value="TDK66026.1"/>
    <property type="molecule type" value="Genomic_DNA"/>
</dbReference>
<protein>
    <submittedName>
        <fullName evidence="2">BON domain-containing protein</fullName>
    </submittedName>
</protein>
<dbReference type="Proteomes" id="UP000294829">
    <property type="component" value="Unassembled WGS sequence"/>
</dbReference>